<dbReference type="Gene3D" id="2.40.50.1070">
    <property type="match status" value="1"/>
</dbReference>
<dbReference type="PROSITE" id="PS51687">
    <property type="entry name" value="SAM_MT_RNA_M5U"/>
    <property type="match status" value="1"/>
</dbReference>
<dbReference type="Pfam" id="PF05958">
    <property type="entry name" value="tRNA_U5-meth_tr"/>
    <property type="match status" value="1"/>
</dbReference>
<feature type="binding site" evidence="4">
    <location>
        <position position="309"/>
    </location>
    <ligand>
        <name>S-adenosyl-L-methionine</name>
        <dbReference type="ChEBI" id="CHEBI:59789"/>
    </ligand>
</feature>
<dbReference type="NCBIfam" id="TIGR00479">
    <property type="entry name" value="rumA"/>
    <property type="match status" value="1"/>
</dbReference>
<dbReference type="SUPFAM" id="SSF50249">
    <property type="entry name" value="Nucleic acid-binding proteins"/>
    <property type="match status" value="1"/>
</dbReference>
<dbReference type="Gene3D" id="2.40.50.140">
    <property type="entry name" value="Nucleic acid-binding proteins"/>
    <property type="match status" value="1"/>
</dbReference>
<dbReference type="FunFam" id="3.40.50.150:FF:000009">
    <property type="entry name" value="23S rRNA (Uracil(1939)-C(5))-methyltransferase RlmD"/>
    <property type="match status" value="1"/>
</dbReference>
<dbReference type="InterPro" id="IPR010280">
    <property type="entry name" value="U5_MeTrfase_fam"/>
</dbReference>
<dbReference type="EMBL" id="ABCA03000044">
    <property type="protein sequence ID" value="EDS00889.1"/>
    <property type="molecule type" value="Genomic_DNA"/>
</dbReference>
<dbReference type="SUPFAM" id="SSF53335">
    <property type="entry name" value="S-adenosyl-L-methionine-dependent methyltransferases"/>
    <property type="match status" value="1"/>
</dbReference>
<feature type="active site" description="Nucleophile" evidence="4">
    <location>
        <position position="405"/>
    </location>
</feature>
<dbReference type="GO" id="GO:0070041">
    <property type="term" value="F:rRNA (uridine-C5-)-methyltransferase activity"/>
    <property type="evidence" value="ECO:0007669"/>
    <property type="project" value="UniProtKB-ARBA"/>
</dbReference>
<reference evidence="6" key="1">
    <citation type="submission" date="2007-10" db="EMBL/GenBank/DDBJ databases">
        <authorList>
            <person name="Fulton L."/>
            <person name="Clifton S."/>
            <person name="Fulton B."/>
            <person name="Xu J."/>
            <person name="Minx P."/>
            <person name="Pepin K.H."/>
            <person name="Johnson M."/>
            <person name="Thiruvilangam P."/>
            <person name="Bhonagiri V."/>
            <person name="Nash W.E."/>
            <person name="Mardis E.R."/>
            <person name="Wilson R.K."/>
        </authorList>
    </citation>
    <scope>NUCLEOTIDE SEQUENCE [LARGE SCALE GENOMIC DNA]</scope>
    <source>
        <strain evidence="6">DSM 15702</strain>
    </source>
</reference>
<comment type="similarity">
    <text evidence="4">Belongs to the class I-like SAM-binding methyltransferase superfamily. RNA M5U methyltransferase family.</text>
</comment>
<dbReference type="PANTHER" id="PTHR11061:SF30">
    <property type="entry name" value="TRNA (URACIL(54)-C(5))-METHYLTRANSFERASE"/>
    <property type="match status" value="1"/>
</dbReference>
<evidence type="ECO:0000313" key="6">
    <source>
        <dbReference type="EMBL" id="EDS00889.1"/>
    </source>
</evidence>
<keyword evidence="3 4" id="KW-0949">S-adenosyl-L-methionine</keyword>
<feature type="domain" description="TRAM" evidence="5">
    <location>
        <begin position="1"/>
        <end position="58"/>
    </location>
</feature>
<gene>
    <name evidence="6" type="primary">rumA</name>
    <name evidence="6" type="ORF">EUBSIR_01171</name>
</gene>
<proteinExistence type="inferred from homology"/>
<dbReference type="InterPro" id="IPR012340">
    <property type="entry name" value="NA-bd_OB-fold"/>
</dbReference>
<dbReference type="FunFam" id="2.40.50.140:FF:000097">
    <property type="entry name" value="23S rRNA (uracil(1939)-C(5))-methyltransferase RlmD"/>
    <property type="match status" value="1"/>
</dbReference>
<protein>
    <submittedName>
        <fullName evidence="6">23S rRNA (Uracil-5-)-methyltransferase RumA</fullName>
        <ecNumber evidence="6">2.1.1.-</ecNumber>
    </submittedName>
</protein>
<accession>B0MMY7</accession>
<evidence type="ECO:0000256" key="3">
    <source>
        <dbReference type="ARBA" id="ARBA00022691"/>
    </source>
</evidence>
<dbReference type="CDD" id="cd02440">
    <property type="entry name" value="AdoMet_MTases"/>
    <property type="match status" value="1"/>
</dbReference>
<dbReference type="FunFam" id="2.40.50.1070:FF:000003">
    <property type="entry name" value="23S rRNA (Uracil-5-)-methyltransferase RumA"/>
    <property type="match status" value="1"/>
</dbReference>
<dbReference type="GO" id="GO:0070475">
    <property type="term" value="P:rRNA base methylation"/>
    <property type="evidence" value="ECO:0007669"/>
    <property type="project" value="TreeGrafter"/>
</dbReference>
<sequence>MKKNDIVEIEITALSSECSGIGKKDGMVIFVPFSAIGDKLEVKILKVNKTYCYGKIERIITPSPDRVTPDCPVYTKCGGCSLRHISYEAQLRAKEQFVKDAFTRIGGLSPEFLPIIRNTNINGYRNKLQIPIGTDKDGNLIAGFYAFHSHRIVPCEKCLLQPDIFLKITADFLKISTGLNLTAYDETTHKGILRHLYLRKGYYSGEICLCIVVAKNVPEIKILSDRLLEKYPEIVSSVINVNNRDTNVILGDEEIVLTSKNYICDIMCKNAVNIAPKAFYQVNTPCAEQLYSSACDFAEPKGKTVLDLYCGAGTIGLSMARTAKKIIGVEIVPEAIENAKQNALANGITNCEFICADAAEAARILHSRNLRPDVIMVDPPRKGCGRDACEQIAAFSAPRIVMVSCNAATAARDCACFAELGYSTDKCVAVDMFSGTNHVETVVLLSHKKPDGHINVKVEFGDGEGKVPLDNIAKRAEEYKSKERVTYKMIKEY</sequence>
<organism evidence="6 7">
    <name type="scientific">[Eubacterium] siraeum DSM 15702</name>
    <dbReference type="NCBI Taxonomy" id="428128"/>
    <lineage>
        <taxon>Bacteria</taxon>
        <taxon>Bacillati</taxon>
        <taxon>Bacillota</taxon>
        <taxon>Clostridia</taxon>
        <taxon>Eubacteriales</taxon>
        <taxon>Oscillospiraceae</taxon>
        <taxon>Oscillospiraceae incertae sedis</taxon>
    </lineage>
</organism>
<feature type="binding site" evidence="4">
    <location>
        <position position="378"/>
    </location>
    <ligand>
        <name>S-adenosyl-L-methionine</name>
        <dbReference type="ChEBI" id="CHEBI:59789"/>
    </ligand>
</feature>
<keyword evidence="2 4" id="KW-0808">Transferase</keyword>
<dbReference type="Pfam" id="PF01938">
    <property type="entry name" value="TRAM"/>
    <property type="match status" value="1"/>
</dbReference>
<keyword evidence="7" id="KW-1185">Reference proteome</keyword>
<reference evidence="6" key="2">
    <citation type="submission" date="2014-06" db="EMBL/GenBank/DDBJ databases">
        <title>Draft genome sequence of Eubacterium siraeum (DSM 15702).</title>
        <authorList>
            <person name="Sudarsanam P."/>
            <person name="Ley R."/>
            <person name="Guruge J."/>
            <person name="Turnbaugh P.J."/>
            <person name="Mahowald M."/>
            <person name="Liep D."/>
            <person name="Gordon J."/>
        </authorList>
    </citation>
    <scope>NUCLEOTIDE SEQUENCE</scope>
    <source>
        <strain evidence="6">DSM 15702</strain>
    </source>
</reference>
<dbReference type="PANTHER" id="PTHR11061">
    <property type="entry name" value="RNA M5U METHYLTRANSFERASE"/>
    <property type="match status" value="1"/>
</dbReference>
<evidence type="ECO:0000256" key="1">
    <source>
        <dbReference type="ARBA" id="ARBA00022603"/>
    </source>
</evidence>
<dbReference type="InterPro" id="IPR029063">
    <property type="entry name" value="SAM-dependent_MTases_sf"/>
</dbReference>
<name>B0MMY7_9FIRM</name>
<dbReference type="Gene3D" id="3.40.50.150">
    <property type="entry name" value="Vaccinia Virus protein VP39"/>
    <property type="match status" value="1"/>
</dbReference>
<feature type="binding site" evidence="4">
    <location>
        <position position="281"/>
    </location>
    <ligand>
        <name>S-adenosyl-L-methionine</name>
        <dbReference type="ChEBI" id="CHEBI:59789"/>
    </ligand>
</feature>
<keyword evidence="1 4" id="KW-0489">Methyltransferase</keyword>
<dbReference type="PROSITE" id="PS50926">
    <property type="entry name" value="TRAM"/>
    <property type="match status" value="1"/>
</dbReference>
<dbReference type="InterPro" id="IPR002792">
    <property type="entry name" value="TRAM_dom"/>
</dbReference>
<dbReference type="AlphaFoldDB" id="B0MMY7"/>
<feature type="binding site" evidence="4">
    <location>
        <position position="330"/>
    </location>
    <ligand>
        <name>S-adenosyl-L-methionine</name>
        <dbReference type="ChEBI" id="CHEBI:59789"/>
    </ligand>
</feature>
<evidence type="ECO:0000259" key="5">
    <source>
        <dbReference type="PROSITE" id="PS50926"/>
    </source>
</evidence>
<evidence type="ECO:0000256" key="2">
    <source>
        <dbReference type="ARBA" id="ARBA00022679"/>
    </source>
</evidence>
<dbReference type="Proteomes" id="UP000005326">
    <property type="component" value="Unassembled WGS sequence"/>
</dbReference>
<dbReference type="EC" id="2.1.1.-" evidence="6"/>
<evidence type="ECO:0000256" key="4">
    <source>
        <dbReference type="PROSITE-ProRule" id="PRU01024"/>
    </source>
</evidence>
<comment type="caution">
    <text evidence="6">The sequence shown here is derived from an EMBL/GenBank/DDBJ whole genome shotgun (WGS) entry which is preliminary data.</text>
</comment>
<evidence type="ECO:0000313" key="7">
    <source>
        <dbReference type="Proteomes" id="UP000005326"/>
    </source>
</evidence>